<reference evidence="2 3" key="1">
    <citation type="journal article" date="2023" name="Nucleic Acids Res.">
        <title>The hologenome of Daphnia magna reveals possible DNA methylation and microbiome-mediated evolution of the host genome.</title>
        <authorList>
            <person name="Chaturvedi A."/>
            <person name="Li X."/>
            <person name="Dhandapani V."/>
            <person name="Marshall H."/>
            <person name="Kissane S."/>
            <person name="Cuenca-Cambronero M."/>
            <person name="Asole G."/>
            <person name="Calvet F."/>
            <person name="Ruiz-Romero M."/>
            <person name="Marangio P."/>
            <person name="Guigo R."/>
            <person name="Rago D."/>
            <person name="Mirbahai L."/>
            <person name="Eastwood N."/>
            <person name="Colbourne J.K."/>
            <person name="Zhou J."/>
            <person name="Mallon E."/>
            <person name="Orsini L."/>
        </authorList>
    </citation>
    <scope>NUCLEOTIDE SEQUENCE [LARGE SCALE GENOMIC DNA]</scope>
    <source>
        <strain evidence="2">LRV0_1</strain>
    </source>
</reference>
<protein>
    <submittedName>
        <fullName evidence="2">Uncharacterized protein</fullName>
    </submittedName>
</protein>
<keyword evidence="1" id="KW-0472">Membrane</keyword>
<gene>
    <name evidence="2" type="ORF">OUZ56_011547</name>
</gene>
<keyword evidence="1" id="KW-0812">Transmembrane</keyword>
<evidence type="ECO:0000256" key="1">
    <source>
        <dbReference type="SAM" id="Phobius"/>
    </source>
</evidence>
<proteinExistence type="predicted"/>
<dbReference type="EMBL" id="JAOYFB010000002">
    <property type="protein sequence ID" value="KAK4006393.1"/>
    <property type="molecule type" value="Genomic_DNA"/>
</dbReference>
<evidence type="ECO:0000313" key="3">
    <source>
        <dbReference type="Proteomes" id="UP001234178"/>
    </source>
</evidence>
<sequence length="121" mass="14082">MSIRWARNIPFPGVPLFAFVVTVLSVSFICYLLILESHPKFVEEVELKNLHWSNVRIGFQKKENFLMKDESSSQRFSPGPVLDIDSSELKPMYNLMEEKYGSLWFESQIRDLSLLDCTIGY</sequence>
<feature type="transmembrane region" description="Helical" evidence="1">
    <location>
        <begin position="14"/>
        <end position="34"/>
    </location>
</feature>
<keyword evidence="1" id="KW-1133">Transmembrane helix</keyword>
<name>A0ABQ9Z0T2_9CRUS</name>
<evidence type="ECO:0000313" key="2">
    <source>
        <dbReference type="EMBL" id="KAK4006393.1"/>
    </source>
</evidence>
<dbReference type="Proteomes" id="UP001234178">
    <property type="component" value="Unassembled WGS sequence"/>
</dbReference>
<comment type="caution">
    <text evidence="2">The sequence shown here is derived from an EMBL/GenBank/DDBJ whole genome shotgun (WGS) entry which is preliminary data.</text>
</comment>
<organism evidence="2 3">
    <name type="scientific">Daphnia magna</name>
    <dbReference type="NCBI Taxonomy" id="35525"/>
    <lineage>
        <taxon>Eukaryota</taxon>
        <taxon>Metazoa</taxon>
        <taxon>Ecdysozoa</taxon>
        <taxon>Arthropoda</taxon>
        <taxon>Crustacea</taxon>
        <taxon>Branchiopoda</taxon>
        <taxon>Diplostraca</taxon>
        <taxon>Cladocera</taxon>
        <taxon>Anomopoda</taxon>
        <taxon>Daphniidae</taxon>
        <taxon>Daphnia</taxon>
    </lineage>
</organism>
<accession>A0ABQ9Z0T2</accession>
<keyword evidence="3" id="KW-1185">Reference proteome</keyword>